<dbReference type="OrthoDB" id="9908819at2759"/>
<sequence>MWSVNFILLLLLLLCCDDSNGNGKVYFVSKNFNNVLNWNPVKPATPGETVRYSVLHWNDLDQQFKIKEGCQNITDLFCDLTAETPAVPDVHYMAQVLVNGDLVGETPTRFKPIADTTLGEPILSYGTTTSVLYVNVTLPMGPNGESIADIISKSKNGPTKATIIYILNITEPKWAATVRTNRNGTFIIQLKQKQTKYCGHVLYKPSTEWGRNESEKAPLCITLQDDHRILVSCLVASAVLLAVLVTTAVVWLCTYVKGGTHINMPKSLTRTSGPLDVILQQSFSLTIISKPKLGNAPCDKTVYTTIQKMPKKTSIRPGGYAPQDIPCPDWQGSAFSSLDTDPHDATSSFQDTSAQSSEAYTAVAVHAPNEVREVAIHEDSGNCAPIFPCRKEPWNKSRPGPNLTLPDPDACESDTTSPLVLHTVRGSNGQLMFSSFTFQLEKSTNDSPSPFILERKPLLSDLTDYTKEEPTLASVQSFDSSAGSDSGCDDNTPGNTPTQAHCSTHYLPSQLIVSDFHQQCQNTPSTDAMFVSGYKQNWMPT</sequence>
<reference evidence="4" key="2">
    <citation type="submission" date="2025-08" db="UniProtKB">
        <authorList>
            <consortium name="Ensembl"/>
        </authorList>
    </citation>
    <scope>IDENTIFICATION</scope>
</reference>
<proteinExistence type="predicted"/>
<reference evidence="4" key="1">
    <citation type="submission" date="2021-04" db="EMBL/GenBank/DDBJ databases">
        <authorList>
            <consortium name="Wellcome Sanger Institute Data Sharing"/>
        </authorList>
    </citation>
    <scope>NUCLEOTIDE SEQUENCE [LARGE SCALE GENOMIC DNA]</scope>
</reference>
<feature type="region of interest" description="Disordered" evidence="1">
    <location>
        <begin position="474"/>
        <end position="501"/>
    </location>
</feature>
<feature type="compositionally biased region" description="Low complexity" evidence="1">
    <location>
        <begin position="474"/>
        <end position="490"/>
    </location>
</feature>
<dbReference type="PANTHER" id="PTHR20859:SF53">
    <property type="entry name" value="INTERLEUKIN-22 RECEPTOR SUBUNIT ALPHA-1"/>
    <property type="match status" value="1"/>
</dbReference>
<keyword evidence="2" id="KW-0732">Signal</keyword>
<feature type="chain" id="PRO_5025685974" evidence="2">
    <location>
        <begin position="22"/>
        <end position="541"/>
    </location>
</feature>
<dbReference type="GO" id="GO:0004896">
    <property type="term" value="F:cytokine receptor activity"/>
    <property type="evidence" value="ECO:0007669"/>
    <property type="project" value="TreeGrafter"/>
</dbReference>
<dbReference type="Ensembl" id="ENSENLT00000005700.1">
    <property type="protein sequence ID" value="ENSENLP00000005434.1"/>
    <property type="gene ID" value="ENSENLG00000002658.1"/>
</dbReference>
<name>A0A665T6U0_ECHNA</name>
<evidence type="ECO:0000256" key="2">
    <source>
        <dbReference type="SAM" id="SignalP"/>
    </source>
</evidence>
<gene>
    <name evidence="4" type="primary">ifnlr1</name>
</gene>
<evidence type="ECO:0000259" key="3">
    <source>
        <dbReference type="Pfam" id="PF01108"/>
    </source>
</evidence>
<keyword evidence="5" id="KW-1185">Reference proteome</keyword>
<dbReference type="InterPro" id="IPR013783">
    <property type="entry name" value="Ig-like_fold"/>
</dbReference>
<dbReference type="AlphaFoldDB" id="A0A665T6U0"/>
<dbReference type="Gene3D" id="2.60.40.10">
    <property type="entry name" value="Immunoglobulins"/>
    <property type="match status" value="1"/>
</dbReference>
<dbReference type="InterPro" id="IPR003961">
    <property type="entry name" value="FN3_dom"/>
</dbReference>
<dbReference type="Proteomes" id="UP000472264">
    <property type="component" value="Chromosome 6"/>
</dbReference>
<feature type="compositionally biased region" description="Polar residues" evidence="1">
    <location>
        <begin position="492"/>
        <end position="501"/>
    </location>
</feature>
<feature type="domain" description="Fibronectin type-III" evidence="3">
    <location>
        <begin position="8"/>
        <end position="97"/>
    </location>
</feature>
<protein>
    <submittedName>
        <fullName evidence="4">Uncharacterized LOC115045612</fullName>
    </submittedName>
</protein>
<feature type="region of interest" description="Disordered" evidence="1">
    <location>
        <begin position="394"/>
        <end position="413"/>
    </location>
</feature>
<dbReference type="InterPro" id="IPR036116">
    <property type="entry name" value="FN3_sf"/>
</dbReference>
<dbReference type="InParanoid" id="A0A665T6U0"/>
<dbReference type="PANTHER" id="PTHR20859">
    <property type="entry name" value="INTERFERON/INTERLEUKIN RECEPTOR"/>
    <property type="match status" value="1"/>
</dbReference>
<feature type="signal peptide" evidence="2">
    <location>
        <begin position="1"/>
        <end position="21"/>
    </location>
</feature>
<accession>A0A665T6U0</accession>
<dbReference type="SUPFAM" id="SSF49265">
    <property type="entry name" value="Fibronectin type III"/>
    <property type="match status" value="1"/>
</dbReference>
<evidence type="ECO:0000313" key="4">
    <source>
        <dbReference type="Ensembl" id="ENSENLP00000005434.1"/>
    </source>
</evidence>
<evidence type="ECO:0000256" key="1">
    <source>
        <dbReference type="SAM" id="MobiDB-lite"/>
    </source>
</evidence>
<dbReference type="Pfam" id="PF01108">
    <property type="entry name" value="Tissue_fac"/>
    <property type="match status" value="1"/>
</dbReference>
<evidence type="ECO:0000313" key="5">
    <source>
        <dbReference type="Proteomes" id="UP000472264"/>
    </source>
</evidence>
<organism evidence="4 5">
    <name type="scientific">Echeneis naucrates</name>
    <name type="common">Live sharksucker</name>
    <dbReference type="NCBI Taxonomy" id="173247"/>
    <lineage>
        <taxon>Eukaryota</taxon>
        <taxon>Metazoa</taxon>
        <taxon>Chordata</taxon>
        <taxon>Craniata</taxon>
        <taxon>Vertebrata</taxon>
        <taxon>Euteleostomi</taxon>
        <taxon>Actinopterygii</taxon>
        <taxon>Neopterygii</taxon>
        <taxon>Teleostei</taxon>
        <taxon>Neoteleostei</taxon>
        <taxon>Acanthomorphata</taxon>
        <taxon>Carangaria</taxon>
        <taxon>Carangiformes</taxon>
        <taxon>Echeneidae</taxon>
        <taxon>Echeneis</taxon>
    </lineage>
</organism>
<dbReference type="GO" id="GO:0005886">
    <property type="term" value="C:plasma membrane"/>
    <property type="evidence" value="ECO:0007669"/>
    <property type="project" value="TreeGrafter"/>
</dbReference>
<reference evidence="4" key="3">
    <citation type="submission" date="2025-09" db="UniProtKB">
        <authorList>
            <consortium name="Ensembl"/>
        </authorList>
    </citation>
    <scope>IDENTIFICATION</scope>
</reference>
<dbReference type="InterPro" id="IPR050650">
    <property type="entry name" value="Type-II_Cytokine-TF_Rcpt"/>
</dbReference>
<dbReference type="OMA" id="FCYACLS"/>